<sequence length="69" mass="7427">MMNKYALIMMGAGCLLAAACQAASVRTEPVRKAPAAASAEGRSSAAPADQQDRKAQEHRRFKRLSLPLR</sequence>
<protein>
    <recommendedName>
        <fullName evidence="5">Lipoprotein</fullName>
    </recommendedName>
</protein>
<proteinExistence type="predicted"/>
<accession>A0ABM7ZG68</accession>
<reference evidence="3" key="1">
    <citation type="submission" date="2022-06" db="EMBL/GenBank/DDBJ databases">
        <title>Akkermansia biwalacus sp. nov., an anaerobic mucin-degrading bacterium isolated from human intestine.</title>
        <authorList>
            <person name="Kobayashi Y."/>
            <person name="Inoue S."/>
            <person name="Kawahara T."/>
            <person name="Kohda N."/>
        </authorList>
    </citation>
    <scope>NUCLEOTIDE SEQUENCE</scope>
    <source>
        <strain evidence="3">WON2089</strain>
    </source>
</reference>
<name>A0ABM7ZG68_9BACT</name>
<evidence type="ECO:0000313" key="4">
    <source>
        <dbReference type="Proteomes" id="UP001062263"/>
    </source>
</evidence>
<gene>
    <name evidence="3" type="ORF">Abiwalacus_12410</name>
</gene>
<feature type="chain" id="PRO_5047396139" description="Lipoprotein" evidence="2">
    <location>
        <begin position="23"/>
        <end position="69"/>
    </location>
</feature>
<feature type="compositionally biased region" description="Low complexity" evidence="1">
    <location>
        <begin position="33"/>
        <end position="48"/>
    </location>
</feature>
<dbReference type="Proteomes" id="UP001062263">
    <property type="component" value="Chromosome"/>
</dbReference>
<evidence type="ECO:0000256" key="2">
    <source>
        <dbReference type="SAM" id="SignalP"/>
    </source>
</evidence>
<organism evidence="3 4">
    <name type="scientific">Akkermansia biwaensis</name>
    <dbReference type="NCBI Taxonomy" id="2946555"/>
    <lineage>
        <taxon>Bacteria</taxon>
        <taxon>Pseudomonadati</taxon>
        <taxon>Verrucomicrobiota</taxon>
        <taxon>Verrucomicrobiia</taxon>
        <taxon>Verrucomicrobiales</taxon>
        <taxon>Akkermansiaceae</taxon>
        <taxon>Akkermansia</taxon>
    </lineage>
</organism>
<feature type="region of interest" description="Disordered" evidence="1">
    <location>
        <begin position="29"/>
        <end position="69"/>
    </location>
</feature>
<feature type="signal peptide" evidence="2">
    <location>
        <begin position="1"/>
        <end position="22"/>
    </location>
</feature>
<dbReference type="EMBL" id="AP025943">
    <property type="protein sequence ID" value="BDL43667.1"/>
    <property type="molecule type" value="Genomic_DNA"/>
</dbReference>
<evidence type="ECO:0000313" key="3">
    <source>
        <dbReference type="EMBL" id="BDL43667.1"/>
    </source>
</evidence>
<dbReference type="RefSeq" id="WP_215434173.1">
    <property type="nucleotide sequence ID" value="NZ_AP025943.1"/>
</dbReference>
<evidence type="ECO:0000256" key="1">
    <source>
        <dbReference type="SAM" id="MobiDB-lite"/>
    </source>
</evidence>
<evidence type="ECO:0008006" key="5">
    <source>
        <dbReference type="Google" id="ProtNLM"/>
    </source>
</evidence>
<dbReference type="PROSITE" id="PS51257">
    <property type="entry name" value="PROKAR_LIPOPROTEIN"/>
    <property type="match status" value="1"/>
</dbReference>
<keyword evidence="4" id="KW-1185">Reference proteome</keyword>
<keyword evidence="2" id="KW-0732">Signal</keyword>